<feature type="region of interest" description="Disordered" evidence="5">
    <location>
        <begin position="406"/>
        <end position="426"/>
    </location>
</feature>
<feature type="transmembrane region" description="Helical" evidence="6">
    <location>
        <begin position="377"/>
        <end position="400"/>
    </location>
</feature>
<accession>A0ABU7EDQ3</accession>
<organism evidence="7 8">
    <name type="scientific">Characodon lateralis</name>
    <dbReference type="NCBI Taxonomy" id="208331"/>
    <lineage>
        <taxon>Eukaryota</taxon>
        <taxon>Metazoa</taxon>
        <taxon>Chordata</taxon>
        <taxon>Craniata</taxon>
        <taxon>Vertebrata</taxon>
        <taxon>Euteleostomi</taxon>
        <taxon>Actinopterygii</taxon>
        <taxon>Neopterygii</taxon>
        <taxon>Teleostei</taxon>
        <taxon>Neoteleostei</taxon>
        <taxon>Acanthomorphata</taxon>
        <taxon>Ovalentaria</taxon>
        <taxon>Atherinomorphae</taxon>
        <taxon>Cyprinodontiformes</taxon>
        <taxon>Goodeidae</taxon>
        <taxon>Characodon</taxon>
    </lineage>
</organism>
<keyword evidence="6" id="KW-1133">Transmembrane helix</keyword>
<keyword evidence="2" id="KW-0378">Hydrolase</keyword>
<feature type="compositionally biased region" description="Basic residues" evidence="5">
    <location>
        <begin position="406"/>
        <end position="423"/>
    </location>
</feature>
<keyword evidence="6" id="KW-0472">Membrane</keyword>
<comment type="caution">
    <text evidence="7">The sequence shown here is derived from an EMBL/GenBank/DDBJ whole genome shotgun (WGS) entry which is preliminary data.</text>
</comment>
<dbReference type="Proteomes" id="UP001352852">
    <property type="component" value="Unassembled WGS sequence"/>
</dbReference>
<evidence type="ECO:0000256" key="1">
    <source>
        <dbReference type="ARBA" id="ARBA00010838"/>
    </source>
</evidence>
<dbReference type="InterPro" id="IPR001360">
    <property type="entry name" value="Glyco_hydro_1"/>
</dbReference>
<evidence type="ECO:0000256" key="5">
    <source>
        <dbReference type="SAM" id="MobiDB-lite"/>
    </source>
</evidence>
<keyword evidence="3" id="KW-0326">Glycosidase</keyword>
<dbReference type="InterPro" id="IPR017853">
    <property type="entry name" value="GH"/>
</dbReference>
<evidence type="ECO:0000256" key="6">
    <source>
        <dbReference type="SAM" id="Phobius"/>
    </source>
</evidence>
<dbReference type="EMBL" id="JAHUTJ010052499">
    <property type="protein sequence ID" value="MED6285202.1"/>
    <property type="molecule type" value="Genomic_DNA"/>
</dbReference>
<evidence type="ECO:0000256" key="2">
    <source>
        <dbReference type="ARBA" id="ARBA00022801"/>
    </source>
</evidence>
<evidence type="ECO:0000256" key="4">
    <source>
        <dbReference type="RuleBase" id="RU003690"/>
    </source>
</evidence>
<sequence length="434" mass="49827">MVIMYYPSHRAPYLGLPGPLHASGGWMSYGIVEAFQEYAALCYQELGTWVQNWITINEPNRIIDIYSNITERHQAAHNLLLAHAKAWRLHEREYFAEQRALVSLALHADWAKPANPFLESHTVAAERFLLFELGRFLDPLLGTINEKKKRKGKYPHEMRVYLEERAKVYGLPKSPLPHFTNNERQELKGALSFIALNHFTTRLVSPNPHTQNTLQKKPAPDHDCLTLLDPTWPSSSQGQAVVPWGLRKVLKWVNQRYGRTLPIIVTASGIDDQASVEDNLRQYYLRSYLQEALKAYQVDGVNLQGFYMWKLQDRHAPEFGLFTSTQHQSKAKASIALYREIIAHSGSYNSSSTQPCRFTEQQEKCPTCEWMFKNKPMVVFGGCLLITSAMLAVLVVFVVINKRNQRHHTGMKKRRGNQQRRNKAPANYLCPAVR</sequence>
<name>A0ABU7EDQ3_9TELE</name>
<comment type="similarity">
    <text evidence="1 4">Belongs to the glycosyl hydrolase 1 family.</text>
</comment>
<protein>
    <recommendedName>
        <fullName evidence="9">Beta-klotho</fullName>
    </recommendedName>
</protein>
<keyword evidence="8" id="KW-1185">Reference proteome</keyword>
<keyword evidence="6" id="KW-0812">Transmembrane</keyword>
<dbReference type="PANTHER" id="PTHR10353">
    <property type="entry name" value="GLYCOSYL HYDROLASE"/>
    <property type="match status" value="1"/>
</dbReference>
<reference evidence="7 8" key="1">
    <citation type="submission" date="2021-06" db="EMBL/GenBank/DDBJ databases">
        <authorList>
            <person name="Palmer J.M."/>
        </authorList>
    </citation>
    <scope>NUCLEOTIDE SEQUENCE [LARGE SCALE GENOMIC DNA]</scope>
    <source>
        <strain evidence="7 8">CL_MEX2019</strain>
        <tissue evidence="7">Muscle</tissue>
    </source>
</reference>
<dbReference type="Gene3D" id="3.20.20.80">
    <property type="entry name" value="Glycosidases"/>
    <property type="match status" value="1"/>
</dbReference>
<evidence type="ECO:0000313" key="8">
    <source>
        <dbReference type="Proteomes" id="UP001352852"/>
    </source>
</evidence>
<dbReference type="Pfam" id="PF00232">
    <property type="entry name" value="Glyco_hydro_1"/>
    <property type="match status" value="1"/>
</dbReference>
<evidence type="ECO:0000256" key="3">
    <source>
        <dbReference type="ARBA" id="ARBA00023295"/>
    </source>
</evidence>
<dbReference type="SUPFAM" id="SSF51445">
    <property type="entry name" value="(Trans)glycosidases"/>
    <property type="match status" value="1"/>
</dbReference>
<gene>
    <name evidence="7" type="ORF">CHARACLAT_026902</name>
</gene>
<proteinExistence type="inferred from homology"/>
<dbReference type="PANTHER" id="PTHR10353:SF36">
    <property type="entry name" value="LP05116P"/>
    <property type="match status" value="1"/>
</dbReference>
<evidence type="ECO:0008006" key="9">
    <source>
        <dbReference type="Google" id="ProtNLM"/>
    </source>
</evidence>
<evidence type="ECO:0000313" key="7">
    <source>
        <dbReference type="EMBL" id="MED6285202.1"/>
    </source>
</evidence>